<dbReference type="STRING" id="333138.LQ50_25170"/>
<dbReference type="InterPro" id="IPR016047">
    <property type="entry name" value="M23ase_b-sheet_dom"/>
</dbReference>
<dbReference type="InterPro" id="IPR011055">
    <property type="entry name" value="Dup_hybrid_motif"/>
</dbReference>
<dbReference type="RefSeq" id="WP_034634109.1">
    <property type="nucleotide sequence ID" value="NZ_JRJU01000069.1"/>
</dbReference>
<reference evidence="6 7" key="1">
    <citation type="submission" date="2014-09" db="EMBL/GenBank/DDBJ databases">
        <title>Genome sequencing and annotation of Bacillus Okhensis strain Kh10-101T.</title>
        <authorList>
            <person name="Prakash J.S."/>
        </authorList>
    </citation>
    <scope>NUCLEOTIDE SEQUENCE [LARGE SCALE GENOMIC DNA]</scope>
    <source>
        <strain evidence="7">Kh10-101T</strain>
    </source>
</reference>
<dbReference type="eggNOG" id="COG0739">
    <property type="taxonomic scope" value="Bacteria"/>
</dbReference>
<feature type="coiled-coil region" evidence="2">
    <location>
        <begin position="24"/>
        <end position="121"/>
    </location>
</feature>
<dbReference type="PANTHER" id="PTHR21666:SF270">
    <property type="entry name" value="MUREIN HYDROLASE ACTIVATOR ENVC"/>
    <property type="match status" value="1"/>
</dbReference>
<proteinExistence type="predicted"/>
<feature type="region of interest" description="Disordered" evidence="3">
    <location>
        <begin position="260"/>
        <end position="323"/>
    </location>
</feature>
<feature type="compositionally biased region" description="Polar residues" evidence="3">
    <location>
        <begin position="297"/>
        <end position="308"/>
    </location>
</feature>
<dbReference type="Proteomes" id="UP000030832">
    <property type="component" value="Unassembled WGS sequence"/>
</dbReference>
<dbReference type="eggNOG" id="COG3883">
    <property type="taxonomic scope" value="Bacteria"/>
</dbReference>
<keyword evidence="2" id="KW-0175">Coiled coil</keyword>
<protein>
    <submittedName>
        <fullName evidence="6">Peptidase M23</fullName>
    </submittedName>
</protein>
<dbReference type="Gene3D" id="2.70.70.10">
    <property type="entry name" value="Glucose Permease (Domain IIA)"/>
    <property type="match status" value="1"/>
</dbReference>
<feature type="domain" description="M23ase beta-sheet core" evidence="4">
    <location>
        <begin position="330"/>
        <end position="428"/>
    </location>
</feature>
<keyword evidence="7" id="KW-1185">Reference proteome</keyword>
<keyword evidence="1" id="KW-0732">Signal</keyword>
<dbReference type="Gene3D" id="6.10.250.3150">
    <property type="match status" value="1"/>
</dbReference>
<dbReference type="EMBL" id="JRJU01000069">
    <property type="protein sequence ID" value="KHF37811.1"/>
    <property type="molecule type" value="Genomic_DNA"/>
</dbReference>
<comment type="caution">
    <text evidence="6">The sequence shown here is derived from an EMBL/GenBank/DDBJ whole genome shotgun (WGS) entry which is preliminary data.</text>
</comment>
<organism evidence="6 7">
    <name type="scientific">Halalkalibacter okhensis</name>
    <dbReference type="NCBI Taxonomy" id="333138"/>
    <lineage>
        <taxon>Bacteria</taxon>
        <taxon>Bacillati</taxon>
        <taxon>Bacillota</taxon>
        <taxon>Bacilli</taxon>
        <taxon>Bacillales</taxon>
        <taxon>Bacillaceae</taxon>
        <taxon>Halalkalibacter</taxon>
    </lineage>
</organism>
<evidence type="ECO:0000313" key="6">
    <source>
        <dbReference type="EMBL" id="KHF37811.1"/>
    </source>
</evidence>
<evidence type="ECO:0000256" key="1">
    <source>
        <dbReference type="ARBA" id="ARBA00022729"/>
    </source>
</evidence>
<dbReference type="Pfam" id="PF24568">
    <property type="entry name" value="CC_PcsB"/>
    <property type="match status" value="1"/>
</dbReference>
<accession>A0A0B0IDS5</accession>
<dbReference type="CDD" id="cd12797">
    <property type="entry name" value="M23_peptidase"/>
    <property type="match status" value="1"/>
</dbReference>
<evidence type="ECO:0000259" key="4">
    <source>
        <dbReference type="Pfam" id="PF01551"/>
    </source>
</evidence>
<evidence type="ECO:0000256" key="2">
    <source>
        <dbReference type="SAM" id="Coils"/>
    </source>
</evidence>
<evidence type="ECO:0000256" key="3">
    <source>
        <dbReference type="SAM" id="MobiDB-lite"/>
    </source>
</evidence>
<dbReference type="Pfam" id="PF01551">
    <property type="entry name" value="Peptidase_M23"/>
    <property type="match status" value="1"/>
</dbReference>
<dbReference type="InterPro" id="IPR050570">
    <property type="entry name" value="Cell_wall_metabolism_enzyme"/>
</dbReference>
<evidence type="ECO:0000313" key="7">
    <source>
        <dbReference type="Proteomes" id="UP000030832"/>
    </source>
</evidence>
<dbReference type="InterPro" id="IPR057309">
    <property type="entry name" value="PcsB_CC"/>
</dbReference>
<name>A0A0B0IDS5_9BACI</name>
<dbReference type="OrthoDB" id="9805070at2"/>
<evidence type="ECO:0000259" key="5">
    <source>
        <dbReference type="Pfam" id="PF24568"/>
    </source>
</evidence>
<dbReference type="PANTHER" id="PTHR21666">
    <property type="entry name" value="PEPTIDASE-RELATED"/>
    <property type="match status" value="1"/>
</dbReference>
<gene>
    <name evidence="6" type="ORF">LQ50_25170</name>
</gene>
<sequence length="443" mass="48453">MKRKVGLITVAVLLTVGSFGWGPFNETASANSELRNKISDVEQERAENQAEAQKTQAELNKLEQEKKELTDEIQRIDHEVAETNQKVREKRAEIDEVTEAIEKLKEEIAILEERIAERDELLKERARSMYQSGGQVNYIEVILGAQSFSDFLDRVSALTVIAQQDRNILDAHIADHYALEEAKEQVEIELEKLEGHLAELETLMADLEAQRQQKDQVMSQLEQKEGELHSDLGALEDEAGILRAQEQALKQELAEFEAAEKRKQEEAAAAQAQASRSGSGGSSGGSSSGGSSGGSSQVHNAPPVTNSGFMRPATGTITSTYGPRASFGGRMHYGIDIGKNGRSGDVPVVAVQDGTVVRSYYSSSYGNTVIIAHQVNGQLVTTLYAHLENREVSNGQRVSKGQRLGLMGNTGQSFGAHLHFEVHEGGWNGAKSNAVDPLRYIPR</sequence>
<dbReference type="SUPFAM" id="SSF51261">
    <property type="entry name" value="Duplicated hybrid motif"/>
    <property type="match status" value="1"/>
</dbReference>
<feature type="domain" description="Peptidoglycan hydrolase PcsB coiled-coil" evidence="5">
    <location>
        <begin position="108"/>
        <end position="181"/>
    </location>
</feature>
<dbReference type="AlphaFoldDB" id="A0A0B0IDS5"/>
<dbReference type="GO" id="GO:0004222">
    <property type="term" value="F:metalloendopeptidase activity"/>
    <property type="evidence" value="ECO:0007669"/>
    <property type="project" value="TreeGrafter"/>
</dbReference>
<feature type="compositionally biased region" description="Gly residues" evidence="3">
    <location>
        <begin position="278"/>
        <end position="293"/>
    </location>
</feature>